<comment type="caution">
    <text evidence="2">The sequence shown here is derived from an EMBL/GenBank/DDBJ whole genome shotgun (WGS) entry which is preliminary data.</text>
</comment>
<proteinExistence type="predicted"/>
<accession>A0AAV7VXS0</accession>
<name>A0AAV7VXS0_PLEWA</name>
<keyword evidence="3" id="KW-1185">Reference proteome</keyword>
<feature type="region of interest" description="Disordered" evidence="1">
    <location>
        <begin position="84"/>
        <end position="104"/>
    </location>
</feature>
<dbReference type="EMBL" id="JANPWB010000002">
    <property type="protein sequence ID" value="KAJ1206508.1"/>
    <property type="molecule type" value="Genomic_DNA"/>
</dbReference>
<evidence type="ECO:0000313" key="2">
    <source>
        <dbReference type="EMBL" id="KAJ1206508.1"/>
    </source>
</evidence>
<evidence type="ECO:0000256" key="1">
    <source>
        <dbReference type="SAM" id="MobiDB-lite"/>
    </source>
</evidence>
<organism evidence="2 3">
    <name type="scientific">Pleurodeles waltl</name>
    <name type="common">Iberian ribbed newt</name>
    <dbReference type="NCBI Taxonomy" id="8319"/>
    <lineage>
        <taxon>Eukaryota</taxon>
        <taxon>Metazoa</taxon>
        <taxon>Chordata</taxon>
        <taxon>Craniata</taxon>
        <taxon>Vertebrata</taxon>
        <taxon>Euteleostomi</taxon>
        <taxon>Amphibia</taxon>
        <taxon>Batrachia</taxon>
        <taxon>Caudata</taxon>
        <taxon>Salamandroidea</taxon>
        <taxon>Salamandridae</taxon>
        <taxon>Pleurodelinae</taxon>
        <taxon>Pleurodeles</taxon>
    </lineage>
</organism>
<protein>
    <submittedName>
        <fullName evidence="2">Uncharacterized protein</fullName>
    </submittedName>
</protein>
<dbReference type="Proteomes" id="UP001066276">
    <property type="component" value="Chromosome 1_2"/>
</dbReference>
<sequence length="104" mass="11476">MRLRPFLGPSAKTWGHAVRLSNPTETEAEWPVAGECPTRQWAAKGRNPEGLVSWDIAADALRLLKVHSTQWKKMACMKAPAETRPVDGESLGSLRPAGKECLRL</sequence>
<reference evidence="2" key="1">
    <citation type="journal article" date="2022" name="bioRxiv">
        <title>Sequencing and chromosome-scale assembly of the giantPleurodeles waltlgenome.</title>
        <authorList>
            <person name="Brown T."/>
            <person name="Elewa A."/>
            <person name="Iarovenko S."/>
            <person name="Subramanian E."/>
            <person name="Araus A.J."/>
            <person name="Petzold A."/>
            <person name="Susuki M."/>
            <person name="Suzuki K.-i.T."/>
            <person name="Hayashi T."/>
            <person name="Toyoda A."/>
            <person name="Oliveira C."/>
            <person name="Osipova E."/>
            <person name="Leigh N.D."/>
            <person name="Simon A."/>
            <person name="Yun M.H."/>
        </authorList>
    </citation>
    <scope>NUCLEOTIDE SEQUENCE</scope>
    <source>
        <strain evidence="2">20211129_DDA</strain>
        <tissue evidence="2">Liver</tissue>
    </source>
</reference>
<dbReference type="AlphaFoldDB" id="A0AAV7VXS0"/>
<evidence type="ECO:0000313" key="3">
    <source>
        <dbReference type="Proteomes" id="UP001066276"/>
    </source>
</evidence>
<gene>
    <name evidence="2" type="ORF">NDU88_001913</name>
</gene>